<dbReference type="Proteomes" id="UP000237968">
    <property type="component" value="Unassembled WGS sequence"/>
</dbReference>
<reference evidence="2 3" key="1">
    <citation type="submission" date="2018-03" db="EMBL/GenBank/DDBJ databases">
        <title>Draft Genome Sequences of the Obligatory Marine Myxobacteria Enhygromyxa salina SWB005.</title>
        <authorList>
            <person name="Poehlein A."/>
            <person name="Moghaddam J.A."/>
            <person name="Harms H."/>
            <person name="Alanjari M."/>
            <person name="Koenig G.M."/>
            <person name="Daniel R."/>
            <person name="Schaeberle T.F."/>
        </authorList>
    </citation>
    <scope>NUCLEOTIDE SEQUENCE [LARGE SCALE GENOMIC DNA]</scope>
    <source>
        <strain evidence="2 3">SWB005</strain>
    </source>
</reference>
<proteinExistence type="predicted"/>
<evidence type="ECO:0000313" key="3">
    <source>
        <dbReference type="Proteomes" id="UP000237968"/>
    </source>
</evidence>
<accession>A0A2S9YG34</accession>
<dbReference type="Pfam" id="PF09937">
    <property type="entry name" value="DUF2169"/>
    <property type="match status" value="1"/>
</dbReference>
<sequence length="408" mass="45028">MSTEASQKTMLFDGPGREQRLAVFIKLTHVLPSHGPMRRAEGDLPLTLDTVSEGPNEQFGVGCTVQETDLWELKPWTDVVVRGHVRSPAGRPIQTMNAGVVVGRRQKWIRVLGDRRVLHRGGRLQFSEPEPFTALELSWRRAYGGIDLSLPHAPVEDMLDLFRLFSPEQHPGAYPRNPAGRGWVLNNIPSMVDGMALPNFESPSHLLSPSRLIIGDRRRWAQAPIPAGFGWWRQGWFPRSTLLGLAHPEFAGAAHELPEVRGGWVDAEQVESPRPDPRFQSGASPGLRFAELGEDARIELHGFSDQGSIATCLPALRPEVLVAFEGRRLEHRLHLATVELLPDEGLANLVWVGHARPPVRLPIAMPRPGQRDYDLLAGVDVLVEGRRVPTETVSLAQPSDGSSVAGVV</sequence>
<keyword evidence="3" id="KW-1185">Reference proteome</keyword>
<feature type="domain" description="DUF2169" evidence="1">
    <location>
        <begin position="19"/>
        <end position="351"/>
    </location>
</feature>
<comment type="caution">
    <text evidence="2">The sequence shown here is derived from an EMBL/GenBank/DDBJ whole genome shotgun (WGS) entry which is preliminary data.</text>
</comment>
<organism evidence="2 3">
    <name type="scientific">Enhygromyxa salina</name>
    <dbReference type="NCBI Taxonomy" id="215803"/>
    <lineage>
        <taxon>Bacteria</taxon>
        <taxon>Pseudomonadati</taxon>
        <taxon>Myxococcota</taxon>
        <taxon>Polyangia</taxon>
        <taxon>Nannocystales</taxon>
        <taxon>Nannocystaceae</taxon>
        <taxon>Enhygromyxa</taxon>
    </lineage>
</organism>
<dbReference type="EMBL" id="PVNK01000064">
    <property type="protein sequence ID" value="PRQ04059.1"/>
    <property type="molecule type" value="Genomic_DNA"/>
</dbReference>
<gene>
    <name evidence="2" type="ORF">ENSA5_11070</name>
</gene>
<dbReference type="AlphaFoldDB" id="A0A2S9YG34"/>
<dbReference type="InterPro" id="IPR018683">
    <property type="entry name" value="DUF2169"/>
</dbReference>
<dbReference type="RefSeq" id="WP_106390574.1">
    <property type="nucleotide sequence ID" value="NZ_PVNK01000064.1"/>
</dbReference>
<evidence type="ECO:0000259" key="1">
    <source>
        <dbReference type="Pfam" id="PF09937"/>
    </source>
</evidence>
<name>A0A2S9YG34_9BACT</name>
<dbReference type="OrthoDB" id="233093at2"/>
<evidence type="ECO:0000313" key="2">
    <source>
        <dbReference type="EMBL" id="PRQ04059.1"/>
    </source>
</evidence>
<protein>
    <recommendedName>
        <fullName evidence="1">DUF2169 domain-containing protein</fullName>
    </recommendedName>
</protein>